<dbReference type="SUPFAM" id="SSF57850">
    <property type="entry name" value="RING/U-box"/>
    <property type="match status" value="1"/>
</dbReference>
<sequence>MCNEAKKELKMTQNRLEKYEKKAKRTEEVEIQMREMEAEMKKMKKELKERELEIKKEKCENQYRKISILKLEAKNAKMQLAEKKLSFNQPTRFTRKDHKSFGSTEELRAALTIMSNEMESIQRDNRSLREQIASISEAPRTPPVPESPSEGQPNHNRFALFRFQRIKDSLYHKKQLKQAKDMAEKLKSSSNLVEIHQIADYEYYQFEGRLLKYTKEVELNIQRIKETCDVSMVTPLPDIPEFSKRFVNLYWRIINNQSITSSEIEVSDSEFFICYVEMTSEALSCQEFKKVTYFECASKWLKIHRSCPHCRREMLNPEEFPNLSQ</sequence>
<protein>
    <submittedName>
        <fullName evidence="3">Protein CBG06790</fullName>
    </submittedName>
</protein>
<dbReference type="InParanoid" id="A8X329"/>
<dbReference type="AlphaFoldDB" id="A8X329"/>
<organism evidence="3 4">
    <name type="scientific">Caenorhabditis briggsae</name>
    <dbReference type="NCBI Taxonomy" id="6238"/>
    <lineage>
        <taxon>Eukaryota</taxon>
        <taxon>Metazoa</taxon>
        <taxon>Ecdysozoa</taxon>
        <taxon>Nematoda</taxon>
        <taxon>Chromadorea</taxon>
        <taxon>Rhabditida</taxon>
        <taxon>Rhabditina</taxon>
        <taxon>Rhabditomorpha</taxon>
        <taxon>Rhabditoidea</taxon>
        <taxon>Rhabditidae</taxon>
        <taxon>Peloderinae</taxon>
        <taxon>Caenorhabditis</taxon>
    </lineage>
</organism>
<keyword evidence="4" id="KW-1185">Reference proteome</keyword>
<dbReference type="Gene3D" id="3.30.40.10">
    <property type="entry name" value="Zinc/RING finger domain, C3HC4 (zinc finger)"/>
    <property type="match status" value="1"/>
</dbReference>
<dbReference type="InterPro" id="IPR013083">
    <property type="entry name" value="Znf_RING/FYVE/PHD"/>
</dbReference>
<accession>A8X329</accession>
<feature type="coiled-coil region" evidence="1">
    <location>
        <begin position="2"/>
        <end position="65"/>
    </location>
</feature>
<dbReference type="KEGG" id="cbr:CBG_06790"/>
<dbReference type="WormBase" id="CBG06790">
    <property type="protein sequence ID" value="CBP39657"/>
    <property type="gene ID" value="WBGene00029006"/>
</dbReference>
<dbReference type="RefSeq" id="XP_045093312.1">
    <property type="nucleotide sequence ID" value="XM_045244368.1"/>
</dbReference>
<gene>
    <name evidence="3 5" type="ORF">CBG06790</name>
    <name evidence="3" type="ORF">CBG_06790</name>
</gene>
<dbReference type="OMA" id="MSNEMES"/>
<evidence type="ECO:0000313" key="4">
    <source>
        <dbReference type="Proteomes" id="UP000008549"/>
    </source>
</evidence>
<evidence type="ECO:0000256" key="2">
    <source>
        <dbReference type="SAM" id="MobiDB-lite"/>
    </source>
</evidence>
<dbReference type="CTD" id="8584390"/>
<evidence type="ECO:0000313" key="5">
    <source>
        <dbReference type="WormBase" id="CBG06790"/>
    </source>
</evidence>
<reference evidence="3 4" key="2">
    <citation type="journal article" date="2011" name="PLoS Genet.">
        <title>Caenorhabditis briggsae recombinant inbred line genotypes reveal inter-strain incompatibility and the evolution of recombination.</title>
        <authorList>
            <person name="Ross J.A."/>
            <person name="Koboldt D.C."/>
            <person name="Staisch J.E."/>
            <person name="Chamberlin H.M."/>
            <person name="Gupta B.P."/>
            <person name="Miller R.D."/>
            <person name="Baird S.E."/>
            <person name="Haag E.S."/>
        </authorList>
    </citation>
    <scope>NUCLEOTIDE SEQUENCE [LARGE SCALE GENOMIC DNA]</scope>
    <source>
        <strain evidence="3 4">AF16</strain>
    </source>
</reference>
<dbReference type="GeneID" id="8584390"/>
<feature type="region of interest" description="Disordered" evidence="2">
    <location>
        <begin position="135"/>
        <end position="154"/>
    </location>
</feature>
<dbReference type="HOGENOM" id="CLU_855870_0_0_1"/>
<keyword evidence="1" id="KW-0175">Coiled coil</keyword>
<dbReference type="eggNOG" id="KOG0800">
    <property type="taxonomic scope" value="Eukaryota"/>
</dbReference>
<name>A8X329_CAEBR</name>
<evidence type="ECO:0000256" key="1">
    <source>
        <dbReference type="SAM" id="Coils"/>
    </source>
</evidence>
<dbReference type="Proteomes" id="UP000008549">
    <property type="component" value="Unassembled WGS sequence"/>
</dbReference>
<dbReference type="EMBL" id="HE601347">
    <property type="protein sequence ID" value="CAP27039.2"/>
    <property type="molecule type" value="Genomic_DNA"/>
</dbReference>
<reference evidence="3 4" key="1">
    <citation type="journal article" date="2003" name="PLoS Biol.">
        <title>The genome sequence of Caenorhabditis briggsae: a platform for comparative genomics.</title>
        <authorList>
            <person name="Stein L.D."/>
            <person name="Bao Z."/>
            <person name="Blasiar D."/>
            <person name="Blumenthal T."/>
            <person name="Brent M.R."/>
            <person name="Chen N."/>
            <person name="Chinwalla A."/>
            <person name="Clarke L."/>
            <person name="Clee C."/>
            <person name="Coghlan A."/>
            <person name="Coulson A."/>
            <person name="D'Eustachio P."/>
            <person name="Fitch D.H."/>
            <person name="Fulton L.A."/>
            <person name="Fulton R.E."/>
            <person name="Griffiths-Jones S."/>
            <person name="Harris T.W."/>
            <person name="Hillier L.W."/>
            <person name="Kamath R."/>
            <person name="Kuwabara P.E."/>
            <person name="Mardis E.R."/>
            <person name="Marra M.A."/>
            <person name="Miner T.L."/>
            <person name="Minx P."/>
            <person name="Mullikin J.C."/>
            <person name="Plumb R.W."/>
            <person name="Rogers J."/>
            <person name="Schein J.E."/>
            <person name="Sohrmann M."/>
            <person name="Spieth J."/>
            <person name="Stajich J.E."/>
            <person name="Wei C."/>
            <person name="Willey D."/>
            <person name="Wilson R.K."/>
            <person name="Durbin R."/>
            <person name="Waterston R.H."/>
        </authorList>
    </citation>
    <scope>NUCLEOTIDE SEQUENCE [LARGE SCALE GENOMIC DNA]</scope>
    <source>
        <strain evidence="3 4">AF16</strain>
    </source>
</reference>
<evidence type="ECO:0000313" key="3">
    <source>
        <dbReference type="EMBL" id="CAP27039.2"/>
    </source>
</evidence>
<proteinExistence type="predicted"/>